<dbReference type="InterPro" id="IPR050597">
    <property type="entry name" value="Cytochrome_c_Oxidase_Subunit"/>
</dbReference>
<keyword evidence="2" id="KW-0813">Transport</keyword>
<dbReference type="SUPFAM" id="SSF46626">
    <property type="entry name" value="Cytochrome c"/>
    <property type="match status" value="2"/>
</dbReference>
<evidence type="ECO:0000256" key="3">
    <source>
        <dbReference type="ARBA" id="ARBA00022617"/>
    </source>
</evidence>
<keyword evidence="7 9" id="KW-0408">Iron</keyword>
<comment type="PTM">
    <text evidence="8">Binds 2 heme c groups covalently per subunit.</text>
</comment>
<feature type="binding site" description="axial binding residue" evidence="9">
    <location>
        <position position="39"/>
    </location>
    <ligand>
        <name>heme c</name>
        <dbReference type="ChEBI" id="CHEBI:61717"/>
        <label>1</label>
    </ligand>
    <ligandPart>
        <name>Fe</name>
        <dbReference type="ChEBI" id="CHEBI:18248"/>
    </ligandPart>
</feature>
<dbReference type="AlphaFoldDB" id="A0A7Y0LAV2"/>
<dbReference type="InterPro" id="IPR036909">
    <property type="entry name" value="Cyt_c-like_dom_sf"/>
</dbReference>
<evidence type="ECO:0000256" key="9">
    <source>
        <dbReference type="PIRSR" id="PIRSR000005-2"/>
    </source>
</evidence>
<dbReference type="GO" id="GO:0009055">
    <property type="term" value="F:electron transfer activity"/>
    <property type="evidence" value="ECO:0007669"/>
    <property type="project" value="InterPro"/>
</dbReference>
<comment type="caution">
    <text evidence="12">The sequence shown here is derived from an EMBL/GenBank/DDBJ whole genome shotgun (WGS) entry which is preliminary data.</text>
</comment>
<feature type="domain" description="Cytochrome c" evidence="11">
    <location>
        <begin position="120"/>
        <end position="207"/>
    </location>
</feature>
<dbReference type="Proteomes" id="UP000568664">
    <property type="component" value="Unassembled WGS sequence"/>
</dbReference>
<keyword evidence="13" id="KW-1185">Reference proteome</keyword>
<evidence type="ECO:0000259" key="11">
    <source>
        <dbReference type="PROSITE" id="PS51007"/>
    </source>
</evidence>
<dbReference type="RefSeq" id="WP_169074207.1">
    <property type="nucleotide sequence ID" value="NZ_JABBXH010000002.1"/>
</dbReference>
<keyword evidence="10" id="KW-0732">Signal</keyword>
<feature type="chain" id="PRO_5031179732" evidence="10">
    <location>
        <begin position="26"/>
        <end position="207"/>
    </location>
</feature>
<keyword evidence="6" id="KW-0249">Electron transport</keyword>
<feature type="binding site" description="covalent" evidence="8">
    <location>
        <position position="35"/>
    </location>
    <ligand>
        <name>heme c</name>
        <dbReference type="ChEBI" id="CHEBI:61717"/>
        <label>1</label>
    </ligand>
</feature>
<dbReference type="GO" id="GO:0005506">
    <property type="term" value="F:iron ion binding"/>
    <property type="evidence" value="ECO:0007669"/>
    <property type="project" value="InterPro"/>
</dbReference>
<dbReference type="InterPro" id="IPR024167">
    <property type="entry name" value="Cytochrome_c4-like"/>
</dbReference>
<feature type="binding site" description="axial binding residue" evidence="9">
    <location>
        <position position="86"/>
    </location>
    <ligand>
        <name>heme c</name>
        <dbReference type="ChEBI" id="CHEBI:61717"/>
        <label>1</label>
    </ligand>
    <ligandPart>
        <name>Fe</name>
        <dbReference type="ChEBI" id="CHEBI:18248"/>
    </ligandPart>
</feature>
<dbReference type="PROSITE" id="PS51007">
    <property type="entry name" value="CYTC"/>
    <property type="match status" value="2"/>
</dbReference>
<evidence type="ECO:0000256" key="8">
    <source>
        <dbReference type="PIRSR" id="PIRSR000005-1"/>
    </source>
</evidence>
<keyword evidence="5" id="KW-0574">Periplasm</keyword>
<proteinExistence type="predicted"/>
<evidence type="ECO:0000256" key="4">
    <source>
        <dbReference type="ARBA" id="ARBA00022723"/>
    </source>
</evidence>
<evidence type="ECO:0000256" key="1">
    <source>
        <dbReference type="ARBA" id="ARBA00004418"/>
    </source>
</evidence>
<feature type="domain" description="Cytochrome c" evidence="11">
    <location>
        <begin position="15"/>
        <end position="110"/>
    </location>
</feature>
<accession>A0A7Y0LAV2</accession>
<dbReference type="EMBL" id="JABBXH010000002">
    <property type="protein sequence ID" value="NMP30854.1"/>
    <property type="molecule type" value="Genomic_DNA"/>
</dbReference>
<keyword evidence="4 9" id="KW-0479">Metal-binding</keyword>
<dbReference type="PANTHER" id="PTHR33751:SF9">
    <property type="entry name" value="CYTOCHROME C4"/>
    <property type="match status" value="1"/>
</dbReference>
<gene>
    <name evidence="12" type="ORF">HII17_04695</name>
</gene>
<feature type="binding site" description="covalent" evidence="8">
    <location>
        <position position="38"/>
    </location>
    <ligand>
        <name>heme c</name>
        <dbReference type="ChEBI" id="CHEBI:61717"/>
        <label>1</label>
    </ligand>
</feature>
<evidence type="ECO:0000256" key="6">
    <source>
        <dbReference type="ARBA" id="ARBA00022982"/>
    </source>
</evidence>
<evidence type="ECO:0000256" key="7">
    <source>
        <dbReference type="ARBA" id="ARBA00023004"/>
    </source>
</evidence>
<feature type="binding site" description="axial binding residue" evidence="9">
    <location>
        <position position="137"/>
    </location>
    <ligand>
        <name>heme c</name>
        <dbReference type="ChEBI" id="CHEBI:61717"/>
        <label>2</label>
    </ligand>
    <ligandPart>
        <name>Fe</name>
        <dbReference type="ChEBI" id="CHEBI:18248"/>
    </ligandPart>
</feature>
<sequence length="207" mass="22528">MRPISLLAKLFVVVISLTAPSAVFANTPEQLYQTCIACHGEQGQGNSAVNAPAIAGQHAWYTTRQLQNFISGVRGAHEKDVLGKQMKAMTSQLEPNKDVPVLADYIATLPGKVAKQEISGDLMNGSRYYQAKCGACHGGKAEGNKSFHAPRLAGQDVSYLQRQMKNFVEGVRGSHAEDKLGKQMAMMAKIVSDKELSDIIFYISQQQ</sequence>
<keyword evidence="3 8" id="KW-0349">Heme</keyword>
<feature type="binding site" description="covalent" evidence="8">
    <location>
        <position position="133"/>
    </location>
    <ligand>
        <name>heme c</name>
        <dbReference type="ChEBI" id="CHEBI:61717"/>
        <label>2</label>
    </ligand>
</feature>
<name>A0A7Y0LAV2_9GAMM</name>
<protein>
    <submittedName>
        <fullName evidence="12">Cytochrome c</fullName>
    </submittedName>
</protein>
<comment type="subcellular location">
    <subcellularLocation>
        <location evidence="1">Periplasm</location>
    </subcellularLocation>
</comment>
<evidence type="ECO:0000256" key="2">
    <source>
        <dbReference type="ARBA" id="ARBA00022448"/>
    </source>
</evidence>
<organism evidence="12 13">
    <name type="scientific">Thalassotalea algicola</name>
    <dbReference type="NCBI Taxonomy" id="2716224"/>
    <lineage>
        <taxon>Bacteria</taxon>
        <taxon>Pseudomonadati</taxon>
        <taxon>Pseudomonadota</taxon>
        <taxon>Gammaproteobacteria</taxon>
        <taxon>Alteromonadales</taxon>
        <taxon>Colwelliaceae</taxon>
        <taxon>Thalassotalea</taxon>
    </lineage>
</organism>
<dbReference type="Pfam" id="PF00034">
    <property type="entry name" value="Cytochrom_C"/>
    <property type="match status" value="2"/>
</dbReference>
<reference evidence="12 13" key="1">
    <citation type="submission" date="2020-04" db="EMBL/GenBank/DDBJ databases">
        <title>Thalassotalea sp. M1531, isolated from the surface of marine red alga.</title>
        <authorList>
            <person name="Pang L."/>
            <person name="Lu D.-C."/>
        </authorList>
    </citation>
    <scope>NUCLEOTIDE SEQUENCE [LARGE SCALE GENOMIC DNA]</scope>
    <source>
        <strain evidence="12 13">M1531</strain>
    </source>
</reference>
<dbReference type="PIRSF" id="PIRSF000005">
    <property type="entry name" value="Cytochrome_c4"/>
    <property type="match status" value="1"/>
</dbReference>
<evidence type="ECO:0000313" key="13">
    <source>
        <dbReference type="Proteomes" id="UP000568664"/>
    </source>
</evidence>
<dbReference type="InterPro" id="IPR009056">
    <property type="entry name" value="Cyt_c-like_dom"/>
</dbReference>
<feature type="binding site" description="covalent" evidence="8">
    <location>
        <position position="136"/>
    </location>
    <ligand>
        <name>heme c</name>
        <dbReference type="ChEBI" id="CHEBI:61717"/>
        <label>2</label>
    </ligand>
</feature>
<evidence type="ECO:0000313" key="12">
    <source>
        <dbReference type="EMBL" id="NMP30854.1"/>
    </source>
</evidence>
<feature type="signal peptide" evidence="10">
    <location>
        <begin position="1"/>
        <end position="25"/>
    </location>
</feature>
<feature type="binding site" description="axial binding residue" evidence="9">
    <location>
        <position position="184"/>
    </location>
    <ligand>
        <name>heme c</name>
        <dbReference type="ChEBI" id="CHEBI:61717"/>
        <label>2</label>
    </ligand>
    <ligandPart>
        <name>Fe</name>
        <dbReference type="ChEBI" id="CHEBI:18248"/>
    </ligandPart>
</feature>
<dbReference type="PANTHER" id="PTHR33751">
    <property type="entry name" value="CBB3-TYPE CYTOCHROME C OXIDASE SUBUNIT FIXP"/>
    <property type="match status" value="1"/>
</dbReference>
<dbReference type="GO" id="GO:0042597">
    <property type="term" value="C:periplasmic space"/>
    <property type="evidence" value="ECO:0007669"/>
    <property type="project" value="UniProtKB-SubCell"/>
</dbReference>
<dbReference type="GO" id="GO:0020037">
    <property type="term" value="F:heme binding"/>
    <property type="evidence" value="ECO:0007669"/>
    <property type="project" value="InterPro"/>
</dbReference>
<dbReference type="Gene3D" id="1.10.760.10">
    <property type="entry name" value="Cytochrome c-like domain"/>
    <property type="match status" value="2"/>
</dbReference>
<evidence type="ECO:0000256" key="10">
    <source>
        <dbReference type="SAM" id="SignalP"/>
    </source>
</evidence>
<evidence type="ECO:0000256" key="5">
    <source>
        <dbReference type="ARBA" id="ARBA00022764"/>
    </source>
</evidence>